<protein>
    <submittedName>
        <fullName evidence="1">Heavy metal ATPase</fullName>
    </submittedName>
</protein>
<dbReference type="AlphaFoldDB" id="A0A0A9G8B5"/>
<dbReference type="EMBL" id="GBRH01178222">
    <property type="protein sequence ID" value="JAE19674.1"/>
    <property type="molecule type" value="Transcribed_RNA"/>
</dbReference>
<reference evidence="1" key="1">
    <citation type="submission" date="2014-09" db="EMBL/GenBank/DDBJ databases">
        <authorList>
            <person name="Magalhaes I.L.F."/>
            <person name="Oliveira U."/>
            <person name="Santos F.R."/>
            <person name="Vidigal T.H.D.A."/>
            <person name="Brescovit A.D."/>
            <person name="Santos A.J."/>
        </authorList>
    </citation>
    <scope>NUCLEOTIDE SEQUENCE</scope>
    <source>
        <tissue evidence="1">Shoot tissue taken approximately 20 cm above the soil surface</tissue>
    </source>
</reference>
<evidence type="ECO:0000313" key="1">
    <source>
        <dbReference type="EMBL" id="JAE19674.1"/>
    </source>
</evidence>
<organism evidence="1">
    <name type="scientific">Arundo donax</name>
    <name type="common">Giant reed</name>
    <name type="synonym">Donax arundinaceus</name>
    <dbReference type="NCBI Taxonomy" id="35708"/>
    <lineage>
        <taxon>Eukaryota</taxon>
        <taxon>Viridiplantae</taxon>
        <taxon>Streptophyta</taxon>
        <taxon>Embryophyta</taxon>
        <taxon>Tracheophyta</taxon>
        <taxon>Spermatophyta</taxon>
        <taxon>Magnoliopsida</taxon>
        <taxon>Liliopsida</taxon>
        <taxon>Poales</taxon>
        <taxon>Poaceae</taxon>
        <taxon>PACMAD clade</taxon>
        <taxon>Arundinoideae</taxon>
        <taxon>Arundineae</taxon>
        <taxon>Arundo</taxon>
    </lineage>
</organism>
<reference evidence="1" key="2">
    <citation type="journal article" date="2015" name="Data Brief">
        <title>Shoot transcriptome of the giant reed, Arundo donax.</title>
        <authorList>
            <person name="Barrero R.A."/>
            <person name="Guerrero F.D."/>
            <person name="Moolhuijzen P."/>
            <person name="Goolsby J.A."/>
            <person name="Tidwell J."/>
            <person name="Bellgard S.E."/>
            <person name="Bellgard M.I."/>
        </authorList>
    </citation>
    <scope>NUCLEOTIDE SEQUENCE</scope>
    <source>
        <tissue evidence="1">Shoot tissue taken approximately 20 cm above the soil surface</tissue>
    </source>
</reference>
<accession>A0A0A9G8B5</accession>
<proteinExistence type="predicted"/>
<sequence length="87" mass="9147">MTIPSAGTFEPGITFKTSPGCIKEASISFSPAYFPSLSFRSKRAVAGASSTSFLIASEVFPLASTSRYFPNSTNVIIIALVSKYIGG</sequence>
<name>A0A0A9G8B5_ARUDO</name>